<dbReference type="Gene3D" id="1.10.10.10">
    <property type="entry name" value="Winged helix-like DNA-binding domain superfamily/Winged helix DNA-binding domain"/>
    <property type="match status" value="1"/>
</dbReference>
<dbReference type="EMBL" id="BAABFR010000041">
    <property type="protein sequence ID" value="GAA4395158.1"/>
    <property type="molecule type" value="Genomic_DNA"/>
</dbReference>
<dbReference type="SUPFAM" id="SSF53697">
    <property type="entry name" value="SIS domain"/>
    <property type="match status" value="1"/>
</dbReference>
<comment type="caution">
    <text evidence="2">The sequence shown here is derived from an EMBL/GenBank/DDBJ whole genome shotgun (WGS) entry which is preliminary data.</text>
</comment>
<organism evidence="2 3">
    <name type="scientific">Tsukamurella soli</name>
    <dbReference type="NCBI Taxonomy" id="644556"/>
    <lineage>
        <taxon>Bacteria</taxon>
        <taxon>Bacillati</taxon>
        <taxon>Actinomycetota</taxon>
        <taxon>Actinomycetes</taxon>
        <taxon>Mycobacteriales</taxon>
        <taxon>Tsukamurellaceae</taxon>
        <taxon>Tsukamurella</taxon>
    </lineage>
</organism>
<proteinExistence type="predicted"/>
<evidence type="ECO:0000259" key="1">
    <source>
        <dbReference type="PROSITE" id="PS51071"/>
    </source>
</evidence>
<gene>
    <name evidence="2" type="ORF">GCM10023147_28050</name>
</gene>
<dbReference type="RefSeq" id="WP_344996849.1">
    <property type="nucleotide sequence ID" value="NZ_BAABFR010000041.1"/>
</dbReference>
<protein>
    <submittedName>
        <fullName evidence="2">MurR/RpiR family transcriptional regulator</fullName>
    </submittedName>
</protein>
<dbReference type="InterPro" id="IPR036388">
    <property type="entry name" value="WH-like_DNA-bd_sf"/>
</dbReference>
<evidence type="ECO:0000313" key="2">
    <source>
        <dbReference type="EMBL" id="GAA4395158.1"/>
    </source>
</evidence>
<dbReference type="Pfam" id="PF01380">
    <property type="entry name" value="SIS"/>
    <property type="match status" value="1"/>
</dbReference>
<dbReference type="InterPro" id="IPR001347">
    <property type="entry name" value="SIS_dom"/>
</dbReference>
<dbReference type="InterPro" id="IPR046348">
    <property type="entry name" value="SIS_dom_sf"/>
</dbReference>
<dbReference type="SUPFAM" id="SSF46689">
    <property type="entry name" value="Homeodomain-like"/>
    <property type="match status" value="1"/>
</dbReference>
<dbReference type="InterPro" id="IPR000281">
    <property type="entry name" value="HTH_RpiR"/>
</dbReference>
<dbReference type="InterPro" id="IPR047640">
    <property type="entry name" value="RpiR-like"/>
</dbReference>
<feature type="domain" description="HTH rpiR-type" evidence="1">
    <location>
        <begin position="12"/>
        <end position="88"/>
    </location>
</feature>
<evidence type="ECO:0000313" key="3">
    <source>
        <dbReference type="Proteomes" id="UP001500635"/>
    </source>
</evidence>
<name>A0ABP8JS21_9ACTN</name>
<reference evidence="3" key="1">
    <citation type="journal article" date="2019" name="Int. J. Syst. Evol. Microbiol.">
        <title>The Global Catalogue of Microorganisms (GCM) 10K type strain sequencing project: providing services to taxonomists for standard genome sequencing and annotation.</title>
        <authorList>
            <consortium name="The Broad Institute Genomics Platform"/>
            <consortium name="The Broad Institute Genome Sequencing Center for Infectious Disease"/>
            <person name="Wu L."/>
            <person name="Ma J."/>
        </authorList>
    </citation>
    <scope>NUCLEOTIDE SEQUENCE [LARGE SCALE GENOMIC DNA]</scope>
    <source>
        <strain evidence="3">JCM 17688</strain>
    </source>
</reference>
<dbReference type="PANTHER" id="PTHR30514">
    <property type="entry name" value="GLUCOKINASE"/>
    <property type="match status" value="1"/>
</dbReference>
<dbReference type="PANTHER" id="PTHR30514:SF18">
    <property type="entry name" value="RPIR-FAMILY TRANSCRIPTIONAL REGULATOR"/>
    <property type="match status" value="1"/>
</dbReference>
<dbReference type="Pfam" id="PF01418">
    <property type="entry name" value="HTH_6"/>
    <property type="match status" value="1"/>
</dbReference>
<accession>A0ABP8JS21</accession>
<dbReference type="Proteomes" id="UP001500635">
    <property type="component" value="Unassembled WGS sequence"/>
</dbReference>
<dbReference type="InterPro" id="IPR009057">
    <property type="entry name" value="Homeodomain-like_sf"/>
</dbReference>
<dbReference type="PROSITE" id="PS51071">
    <property type="entry name" value="HTH_RPIR"/>
    <property type="match status" value="1"/>
</dbReference>
<dbReference type="Gene3D" id="3.40.50.10490">
    <property type="entry name" value="Glucose-6-phosphate isomerase like protein, domain 1"/>
    <property type="match status" value="1"/>
</dbReference>
<sequence length="292" mass="31734">MDDTAPTEESVHVVSERVADALPALSRAERQVGRVLLADYPSAGLSTTAALAQQAGVSPPTVLRFAQSLGFAGFTELQRALREELTRHSSGPLIRLGAPAGDGTARQLIVRDGTAQAERALESLARIPDSSYEAAIDLLTDLGRRIVLTGGRFTYLGAYHLGLHLEQLRPGVRMFNDPGGRDLGAVIELSHRDVLVLFDFHRYQRSAQELAAAATRRGATLLLVTDSLDCPVAPRADVVLDVTSATDHPFQSDTAAFMLTEQLLNVVLERLGEPAYTRLALWDRLREHELLP</sequence>
<keyword evidence="3" id="KW-1185">Reference proteome</keyword>